<evidence type="ECO:0000256" key="1">
    <source>
        <dbReference type="ARBA" id="ARBA00001931"/>
    </source>
</evidence>
<dbReference type="GO" id="GO:0016491">
    <property type="term" value="F:oxidoreductase activity"/>
    <property type="evidence" value="ECO:0007669"/>
    <property type="project" value="UniProtKB-KW"/>
</dbReference>
<comment type="similarity">
    <text evidence="2">Belongs to the bacterial PQQ dehydrogenase family.</text>
</comment>
<gene>
    <name evidence="5" type="ORF">J2753_000717</name>
</gene>
<evidence type="ECO:0000256" key="2">
    <source>
        <dbReference type="ARBA" id="ARBA00008156"/>
    </source>
</evidence>
<dbReference type="SUPFAM" id="SSF50998">
    <property type="entry name" value="Quinoprotein alcohol dehydrogenase-like"/>
    <property type="match status" value="1"/>
</dbReference>
<dbReference type="Proteomes" id="UP000823736">
    <property type="component" value="Unassembled WGS sequence"/>
</dbReference>
<dbReference type="InterPro" id="IPR011047">
    <property type="entry name" value="Quinoprotein_ADH-like_sf"/>
</dbReference>
<dbReference type="InterPro" id="IPR018391">
    <property type="entry name" value="PQQ_b-propeller_rpt"/>
</dbReference>
<keyword evidence="3" id="KW-0560">Oxidoreductase</keyword>
<comment type="cofactor">
    <cofactor evidence="1">
        <name>pyrroloquinoline quinone</name>
        <dbReference type="ChEBI" id="CHEBI:58442"/>
    </cofactor>
</comment>
<dbReference type="InterPro" id="IPR002372">
    <property type="entry name" value="PQQ_rpt_dom"/>
</dbReference>
<dbReference type="AlphaFoldDB" id="A0A8T4GX75"/>
<protein>
    <submittedName>
        <fullName evidence="5">PQQ-dependent dehydrogenase (Methanol/ethanol family)</fullName>
    </submittedName>
</protein>
<evidence type="ECO:0000259" key="4">
    <source>
        <dbReference type="Pfam" id="PF01011"/>
    </source>
</evidence>
<feature type="domain" description="Pyrrolo-quinoline quinone repeat" evidence="4">
    <location>
        <begin position="459"/>
        <end position="545"/>
    </location>
</feature>
<comment type="caution">
    <text evidence="5">The sequence shown here is derived from an EMBL/GenBank/DDBJ whole genome shotgun (WGS) entry which is preliminary data.</text>
</comment>
<dbReference type="RefSeq" id="WP_245334417.1">
    <property type="nucleotide sequence ID" value="NZ_JAGGLC010000001.1"/>
</dbReference>
<dbReference type="PANTHER" id="PTHR32303">
    <property type="entry name" value="QUINOPROTEIN ALCOHOL DEHYDROGENASE (CYTOCHROME C)"/>
    <property type="match status" value="1"/>
</dbReference>
<proteinExistence type="inferred from homology"/>
<feature type="domain" description="Pyrrolo-quinoline quinone repeat" evidence="4">
    <location>
        <begin position="64"/>
        <end position="364"/>
    </location>
</feature>
<dbReference type="EMBL" id="JAGGLC010000001">
    <property type="protein sequence ID" value="MBP1986244.1"/>
    <property type="molecule type" value="Genomic_DNA"/>
</dbReference>
<evidence type="ECO:0000313" key="6">
    <source>
        <dbReference type="Proteomes" id="UP000823736"/>
    </source>
</evidence>
<dbReference type="SMART" id="SM00564">
    <property type="entry name" value="PQQ"/>
    <property type="match status" value="5"/>
</dbReference>
<name>A0A8T4GX75_9EURY</name>
<organism evidence="5 6">
    <name type="scientific">Halolamina salifodinae</name>
    <dbReference type="NCBI Taxonomy" id="1202767"/>
    <lineage>
        <taxon>Archaea</taxon>
        <taxon>Methanobacteriati</taxon>
        <taxon>Methanobacteriota</taxon>
        <taxon>Stenosarchaea group</taxon>
        <taxon>Halobacteria</taxon>
        <taxon>Halobacteriales</taxon>
        <taxon>Haloferacaceae</taxon>
    </lineage>
</organism>
<keyword evidence="6" id="KW-1185">Reference proteome</keyword>
<reference evidence="5" key="1">
    <citation type="submission" date="2021-03" db="EMBL/GenBank/DDBJ databases">
        <title>Genomic Encyclopedia of Type Strains, Phase IV (KMG-IV): sequencing the most valuable type-strain genomes for metagenomic binning, comparative biology and taxonomic classification.</title>
        <authorList>
            <person name="Goeker M."/>
        </authorList>
    </citation>
    <scope>NUCLEOTIDE SEQUENCE</scope>
    <source>
        <strain evidence="5">DSM 26232</strain>
    </source>
</reference>
<sequence>MTDLSNDKAVQAVKNTKIQKKDEFFVVDSPIDEPVTETHAADMIPEKDVTQEMLTGSSANANAWLMYGGGYEQQRHTSADTITPENVDGLELEYLFQTGTGSGELEGSPVVVPGDPPVMYQTNGPNHVKALNARTGDVLWSYTYANPNNIRPCCGLNNRGVAVYQDKVYMTTLDANLVALDRYTGEQQWSYNSGDPAKGYSNTEAPVVYDGKVIMGSAGGEFGVRGYVDAVDAESGEQVWRRWTVPEDQWIDDSWQNGAATVWMTPSIDPQSDTIYAPTGNPGPDVWAGVRPGLNPYSDGTLAINSSDGSVEWHYNESPHDWWDYDSPSPPIIFDEEVRGSERRLVMSAGKVGWLFTMDAENGQLMERSEAFGQMLNTFDLPPAELEDSPWIMPSADGGAEWNPVSYDPNSRTAFVKAMNYPSKFQWDREEYEEGRLYLGGGFTVAPEMDDADYPSEDDWNRKLGVMSAVDPISGEVKWRDWYDEYSMGGSMTTASGLVFTGNGSGEFIAYDVESGERLWQFNLGASVNASPVSWYDPGTEKQYVAVQAGGGGLRSHKTGDAVAVFSMEA</sequence>
<dbReference type="Gene3D" id="2.140.10.10">
    <property type="entry name" value="Quinoprotein alcohol dehydrogenase-like superfamily"/>
    <property type="match status" value="1"/>
</dbReference>
<accession>A0A8T4GX75</accession>
<evidence type="ECO:0000256" key="3">
    <source>
        <dbReference type="ARBA" id="ARBA00023002"/>
    </source>
</evidence>
<evidence type="ECO:0000313" key="5">
    <source>
        <dbReference type="EMBL" id="MBP1986244.1"/>
    </source>
</evidence>
<dbReference type="Pfam" id="PF01011">
    <property type="entry name" value="PQQ"/>
    <property type="match status" value="2"/>
</dbReference>